<dbReference type="CDD" id="cd11731">
    <property type="entry name" value="Lin1944_like_SDR_c"/>
    <property type="match status" value="1"/>
</dbReference>
<accession>A0A5E4SQU7</accession>
<proteinExistence type="inferred from homology"/>
<dbReference type="OrthoDB" id="9787486at2"/>
<keyword evidence="2" id="KW-0560">Oxidoreductase</keyword>
<dbReference type="GO" id="GO:0016491">
    <property type="term" value="F:oxidoreductase activity"/>
    <property type="evidence" value="ECO:0007669"/>
    <property type="project" value="UniProtKB-KW"/>
</dbReference>
<dbReference type="SUPFAM" id="SSF51735">
    <property type="entry name" value="NAD(P)-binding Rossmann-fold domains"/>
    <property type="match status" value="1"/>
</dbReference>
<organism evidence="3 4">
    <name type="scientific">Pandoraea commovens</name>
    <dbReference type="NCBI Taxonomy" id="2508289"/>
    <lineage>
        <taxon>Bacteria</taxon>
        <taxon>Pseudomonadati</taxon>
        <taxon>Pseudomonadota</taxon>
        <taxon>Betaproteobacteria</taxon>
        <taxon>Burkholderiales</taxon>
        <taxon>Burkholderiaceae</taxon>
        <taxon>Pandoraea</taxon>
    </lineage>
</organism>
<dbReference type="Pfam" id="PF13561">
    <property type="entry name" value="adh_short_C2"/>
    <property type="match status" value="1"/>
</dbReference>
<dbReference type="RefSeq" id="WP_150663507.1">
    <property type="nucleotide sequence ID" value="NZ_CABPSA010000001.1"/>
</dbReference>
<dbReference type="AlphaFoldDB" id="A0A5E4SQU7"/>
<dbReference type="EMBL" id="CABPSA010000001">
    <property type="protein sequence ID" value="VVD77481.1"/>
    <property type="molecule type" value="Genomic_DNA"/>
</dbReference>
<evidence type="ECO:0000313" key="3">
    <source>
        <dbReference type="EMBL" id="VVD77481.1"/>
    </source>
</evidence>
<dbReference type="PRINTS" id="PR00081">
    <property type="entry name" value="GDHRDH"/>
</dbReference>
<dbReference type="Gene3D" id="3.40.50.720">
    <property type="entry name" value="NAD(P)-binding Rossmann-like Domain"/>
    <property type="match status" value="1"/>
</dbReference>
<dbReference type="PANTHER" id="PTHR43477">
    <property type="entry name" value="DIHYDROANTICAPSIN 7-DEHYDROGENASE"/>
    <property type="match status" value="1"/>
</dbReference>
<dbReference type="PANTHER" id="PTHR43477:SF1">
    <property type="entry name" value="DIHYDROANTICAPSIN 7-DEHYDROGENASE"/>
    <property type="match status" value="1"/>
</dbReference>
<evidence type="ECO:0000313" key="4">
    <source>
        <dbReference type="Proteomes" id="UP000343335"/>
    </source>
</evidence>
<protein>
    <submittedName>
        <fullName evidence="3">Short chain dehydrogenase</fullName>
    </submittedName>
</protein>
<gene>
    <name evidence="3" type="ORF">PCO31010_00960</name>
</gene>
<comment type="similarity">
    <text evidence="1">Belongs to the short-chain dehydrogenases/reductases (SDR) family.</text>
</comment>
<reference evidence="3 4" key="1">
    <citation type="submission" date="2019-08" db="EMBL/GenBank/DDBJ databases">
        <authorList>
            <person name="Peeters C."/>
        </authorList>
    </citation>
    <scope>NUCLEOTIDE SEQUENCE [LARGE SCALE GENOMIC DNA]</scope>
    <source>
        <strain evidence="3 4">LMG 31010</strain>
    </source>
</reference>
<dbReference type="InterPro" id="IPR036291">
    <property type="entry name" value="NAD(P)-bd_dom_sf"/>
</dbReference>
<dbReference type="NCBIfam" id="NF005754">
    <property type="entry name" value="PRK07578.1"/>
    <property type="match status" value="1"/>
</dbReference>
<dbReference type="InterPro" id="IPR002347">
    <property type="entry name" value="SDR_fam"/>
</dbReference>
<evidence type="ECO:0000256" key="2">
    <source>
        <dbReference type="ARBA" id="ARBA00023002"/>
    </source>
</evidence>
<sequence>MKILVLGGTGTIGTAVMAELKHHDLISVGKTCGDQQCDIGSDESVSALFQRVGKVGAIISATGDMFFGAFDDMTPAQVNVGLQSKLLGQIRVALIGKRHLEDGGSITLTSGICSHEPIAQGNNATVVNAAVDAFVFAAASEMPRGIRINAVSPSIVTESKGMYGPFFPGFESVDASRVALAYRRSVEGIHTGRTYRVW</sequence>
<dbReference type="InterPro" id="IPR051122">
    <property type="entry name" value="SDR_DHRS6-like"/>
</dbReference>
<dbReference type="Proteomes" id="UP000343335">
    <property type="component" value="Unassembled WGS sequence"/>
</dbReference>
<name>A0A5E4SQU7_9BURK</name>
<evidence type="ECO:0000256" key="1">
    <source>
        <dbReference type="ARBA" id="ARBA00006484"/>
    </source>
</evidence>